<dbReference type="PANTHER" id="PTHR11814">
    <property type="entry name" value="SULFATE TRANSPORTER"/>
    <property type="match status" value="1"/>
</dbReference>
<feature type="transmembrane region" description="Helical" evidence="5">
    <location>
        <begin position="298"/>
        <end position="317"/>
    </location>
</feature>
<dbReference type="Pfam" id="PF00916">
    <property type="entry name" value="Sulfate_transp"/>
    <property type="match status" value="1"/>
</dbReference>
<keyword evidence="8" id="KW-1185">Reference proteome</keyword>
<feature type="transmembrane region" description="Helical" evidence="5">
    <location>
        <begin position="427"/>
        <end position="456"/>
    </location>
</feature>
<reference evidence="7 8" key="1">
    <citation type="submission" date="2023-08" db="EMBL/GenBank/DDBJ databases">
        <title>A Necator americanus chromosomal reference genome.</title>
        <authorList>
            <person name="Ilik V."/>
            <person name="Petrzelkova K.J."/>
            <person name="Pardy F."/>
            <person name="Fuh T."/>
            <person name="Niatou-Singa F.S."/>
            <person name="Gouil Q."/>
            <person name="Baker L."/>
            <person name="Ritchie M.E."/>
            <person name="Jex A.R."/>
            <person name="Gazzola D."/>
            <person name="Li H."/>
            <person name="Toshio Fujiwara R."/>
            <person name="Zhan B."/>
            <person name="Aroian R.V."/>
            <person name="Pafco B."/>
            <person name="Schwarz E.M."/>
        </authorList>
    </citation>
    <scope>NUCLEOTIDE SEQUENCE [LARGE SCALE GENOMIC DNA]</scope>
    <source>
        <strain evidence="7 8">Aroian</strain>
        <tissue evidence="7">Whole animal</tissue>
    </source>
</reference>
<dbReference type="InterPro" id="IPR011547">
    <property type="entry name" value="SLC26A/SulP_dom"/>
</dbReference>
<dbReference type="Pfam" id="PF01740">
    <property type="entry name" value="STAS"/>
    <property type="match status" value="1"/>
</dbReference>
<keyword evidence="3 5" id="KW-1133">Transmembrane helix</keyword>
<dbReference type="Gene3D" id="3.30.750.24">
    <property type="entry name" value="STAS domain"/>
    <property type="match status" value="1"/>
</dbReference>
<keyword evidence="2 5" id="KW-0812">Transmembrane</keyword>
<evidence type="ECO:0000256" key="4">
    <source>
        <dbReference type="ARBA" id="ARBA00023136"/>
    </source>
</evidence>
<comment type="caution">
    <text evidence="7">The sequence shown here is derived from an EMBL/GenBank/DDBJ whole genome shotgun (WGS) entry which is preliminary data.</text>
</comment>
<accession>A0ABR1EUM3</accession>
<keyword evidence="4 5" id="KW-0472">Membrane</keyword>
<proteinExistence type="predicted"/>
<feature type="transmembrane region" description="Helical" evidence="5">
    <location>
        <begin position="468"/>
        <end position="490"/>
    </location>
</feature>
<feature type="transmembrane region" description="Helical" evidence="5">
    <location>
        <begin position="383"/>
        <end position="399"/>
    </location>
</feature>
<feature type="transmembrane region" description="Helical" evidence="5">
    <location>
        <begin position="123"/>
        <end position="147"/>
    </location>
</feature>
<protein>
    <recommendedName>
        <fullName evidence="6">STAS domain-containing protein</fullName>
    </recommendedName>
</protein>
<evidence type="ECO:0000313" key="7">
    <source>
        <dbReference type="EMBL" id="KAK6766343.1"/>
    </source>
</evidence>
<gene>
    <name evidence="7" type="primary">Necator_chrX.g26110</name>
    <name evidence="7" type="ORF">RB195_025944</name>
</gene>
<feature type="transmembrane region" description="Helical" evidence="5">
    <location>
        <begin position="263"/>
        <end position="286"/>
    </location>
</feature>
<dbReference type="CDD" id="cd07042">
    <property type="entry name" value="STAS_SulP_like_sulfate_transporter"/>
    <property type="match status" value="1"/>
</dbReference>
<sequence length="708" mass="78537">MAILGDSCDENENACEGYYDRVPKNQCIFDEEFGLLRHTTRKTFTKNKLAKMRHAKKYFHPRILLDFFPILKWLPHYDIKTSLLNDIIGGLTVGIMHVPQGMAYASLAGAQPVNGLYTSLFPALFYMFFGTSRHVSLGVFAVVSLMAGSCNQRVSNILERKADNGSLISEFDDEMKIDTSIAILTSLTLCVGLIQIAMAVLRLDFLTALLSDQIISGFTTGAAVHVFTAQLNKILGVPLPRRSGAGKLFFVYKDLLDSIIAGYVNWFTFSISMGTIITLFLIKSYLDPHIRKRCRMPIPYDLFVMIIGTVVSAVANLRERFKVKVIGHIPTGMPSPSFPDVSLFGYVLGDALAIAVVSLVVTVSMGKLFAKKHSYEVDIRQEFYAMGFMEVLCSLFPVWPSSTALARTLVYEAAGTKTQLATVFSSLLLLAVIFYIGPFVEVLPVCFLSCIIIVALKGMFMQLQNIKTLWPISKADCAIFIVSFAATVLYDVVEGLMIGVCFAAALLIYAILSAKVVEIGRLSHNEGHTYFQPIEKYRDAAISDGVCCVRFSAPLVYLNAEHFKKSVEEIVRLPTLERRRRKGENEREKSLRSSRNESGTTLRSIKVVTPDDLQKKQSVVETKHIPINAIVIDLSTVAYVDVTGANCLIEIFNEQQKKGVSVFFAAAPLEVLERLQCALGSTDKDILSHFYPSIDDALDNINSPQTKN</sequence>
<evidence type="ECO:0000256" key="5">
    <source>
        <dbReference type="SAM" id="Phobius"/>
    </source>
</evidence>
<dbReference type="InterPro" id="IPR036513">
    <property type="entry name" value="STAS_dom_sf"/>
</dbReference>
<dbReference type="EMBL" id="JAVFWL010000006">
    <property type="protein sequence ID" value="KAK6766343.1"/>
    <property type="molecule type" value="Genomic_DNA"/>
</dbReference>
<evidence type="ECO:0000256" key="2">
    <source>
        <dbReference type="ARBA" id="ARBA00022692"/>
    </source>
</evidence>
<feature type="transmembrane region" description="Helical" evidence="5">
    <location>
        <begin position="181"/>
        <end position="201"/>
    </location>
</feature>
<dbReference type="InterPro" id="IPR002645">
    <property type="entry name" value="STAS_dom"/>
</dbReference>
<dbReference type="SUPFAM" id="SSF52091">
    <property type="entry name" value="SpoIIaa-like"/>
    <property type="match status" value="1"/>
</dbReference>
<feature type="domain" description="STAS" evidence="6">
    <location>
        <begin position="536"/>
        <end position="701"/>
    </location>
</feature>
<evidence type="ECO:0000259" key="6">
    <source>
        <dbReference type="PROSITE" id="PS50801"/>
    </source>
</evidence>
<evidence type="ECO:0000256" key="3">
    <source>
        <dbReference type="ARBA" id="ARBA00022989"/>
    </source>
</evidence>
<feature type="transmembrane region" description="Helical" evidence="5">
    <location>
        <begin position="343"/>
        <end position="363"/>
    </location>
</feature>
<evidence type="ECO:0000313" key="8">
    <source>
        <dbReference type="Proteomes" id="UP001303046"/>
    </source>
</evidence>
<dbReference type="InterPro" id="IPR001902">
    <property type="entry name" value="SLC26A/SulP_fam"/>
</dbReference>
<dbReference type="Proteomes" id="UP001303046">
    <property type="component" value="Unassembled WGS sequence"/>
</dbReference>
<evidence type="ECO:0000256" key="1">
    <source>
        <dbReference type="ARBA" id="ARBA00004141"/>
    </source>
</evidence>
<comment type="subcellular location">
    <subcellularLocation>
        <location evidence="1">Membrane</location>
        <topology evidence="1">Multi-pass membrane protein</topology>
    </subcellularLocation>
</comment>
<dbReference type="NCBIfam" id="TIGR00815">
    <property type="entry name" value="sulP"/>
    <property type="match status" value="1"/>
</dbReference>
<feature type="transmembrane region" description="Helical" evidence="5">
    <location>
        <begin position="496"/>
        <end position="514"/>
    </location>
</feature>
<name>A0ABR1EUM3_NECAM</name>
<dbReference type="PROSITE" id="PS50801">
    <property type="entry name" value="STAS"/>
    <property type="match status" value="1"/>
</dbReference>
<organism evidence="7 8">
    <name type="scientific">Necator americanus</name>
    <name type="common">Human hookworm</name>
    <dbReference type="NCBI Taxonomy" id="51031"/>
    <lineage>
        <taxon>Eukaryota</taxon>
        <taxon>Metazoa</taxon>
        <taxon>Ecdysozoa</taxon>
        <taxon>Nematoda</taxon>
        <taxon>Chromadorea</taxon>
        <taxon>Rhabditida</taxon>
        <taxon>Rhabditina</taxon>
        <taxon>Rhabditomorpha</taxon>
        <taxon>Strongyloidea</taxon>
        <taxon>Ancylostomatidae</taxon>
        <taxon>Bunostominae</taxon>
        <taxon>Necator</taxon>
    </lineage>
</organism>